<dbReference type="Proteomes" id="UP001158049">
    <property type="component" value="Unassembled WGS sequence"/>
</dbReference>
<evidence type="ECO:0000313" key="3">
    <source>
        <dbReference type="Proteomes" id="UP001158049"/>
    </source>
</evidence>
<gene>
    <name evidence="2" type="ORF">SAMN06295970_111128</name>
</gene>
<sequence>MTKVSILHFNLLETPLKTSILSIPALALATLMALPAAHAAVVTANNPAGDSFTNTSESNQGMAIVGSGWYYNNVRAGANIGIDTDYPRSGNGSVSFTAPHNGKADIEYLPGAILLNGNYVSTTSLGLLSSLTTMSYDWYRDSVSVADNRQHPSLRVLLDADGNLATVGDRGGLVFERVYNNLGMPVDQWVSDTVSDSTFVWNFGLGVGNNFSIDT</sequence>
<organism evidence="2 3">
    <name type="scientific">Noviherbaspirillum suwonense</name>
    <dbReference type="NCBI Taxonomy" id="1224511"/>
    <lineage>
        <taxon>Bacteria</taxon>
        <taxon>Pseudomonadati</taxon>
        <taxon>Pseudomonadota</taxon>
        <taxon>Betaproteobacteria</taxon>
        <taxon>Burkholderiales</taxon>
        <taxon>Oxalobacteraceae</taxon>
        <taxon>Noviherbaspirillum</taxon>
    </lineage>
</organism>
<name>A0ABY1QB20_9BURK</name>
<feature type="signal peptide" evidence="1">
    <location>
        <begin position="1"/>
        <end position="39"/>
    </location>
</feature>
<evidence type="ECO:0008006" key="4">
    <source>
        <dbReference type="Google" id="ProtNLM"/>
    </source>
</evidence>
<dbReference type="EMBL" id="FXUL01000011">
    <property type="protein sequence ID" value="SMP66116.1"/>
    <property type="molecule type" value="Genomic_DNA"/>
</dbReference>
<keyword evidence="1" id="KW-0732">Signal</keyword>
<comment type="caution">
    <text evidence="2">The sequence shown here is derived from an EMBL/GenBank/DDBJ whole genome shotgun (WGS) entry which is preliminary data.</text>
</comment>
<evidence type="ECO:0000313" key="2">
    <source>
        <dbReference type="EMBL" id="SMP66116.1"/>
    </source>
</evidence>
<keyword evidence="3" id="KW-1185">Reference proteome</keyword>
<accession>A0ABY1QB20</accession>
<proteinExistence type="predicted"/>
<evidence type="ECO:0000256" key="1">
    <source>
        <dbReference type="SAM" id="SignalP"/>
    </source>
</evidence>
<feature type="chain" id="PRO_5045974291" description="Autotransporter domain-containing protein" evidence="1">
    <location>
        <begin position="40"/>
        <end position="215"/>
    </location>
</feature>
<protein>
    <recommendedName>
        <fullName evidence="4">Autotransporter domain-containing protein</fullName>
    </recommendedName>
</protein>
<reference evidence="2 3" key="1">
    <citation type="submission" date="2017-05" db="EMBL/GenBank/DDBJ databases">
        <authorList>
            <person name="Varghese N."/>
            <person name="Submissions S."/>
        </authorList>
    </citation>
    <scope>NUCLEOTIDE SEQUENCE [LARGE SCALE GENOMIC DNA]</scope>
    <source>
        <strain evidence="2 3">DSM 26001</strain>
    </source>
</reference>